<dbReference type="AlphaFoldDB" id="R7QE38"/>
<dbReference type="Proteomes" id="UP000012073">
    <property type="component" value="Unassembled WGS sequence"/>
</dbReference>
<proteinExistence type="predicted"/>
<evidence type="ECO:0000313" key="1">
    <source>
        <dbReference type="EMBL" id="CDF36349.1"/>
    </source>
</evidence>
<reference evidence="2" key="1">
    <citation type="journal article" date="2013" name="Proc. Natl. Acad. Sci. U.S.A.">
        <title>Genome structure and metabolic features in the red seaweed Chondrus crispus shed light on evolution of the Archaeplastida.</title>
        <authorList>
            <person name="Collen J."/>
            <person name="Porcel B."/>
            <person name="Carre W."/>
            <person name="Ball S.G."/>
            <person name="Chaparro C."/>
            <person name="Tonon T."/>
            <person name="Barbeyron T."/>
            <person name="Michel G."/>
            <person name="Noel B."/>
            <person name="Valentin K."/>
            <person name="Elias M."/>
            <person name="Artiguenave F."/>
            <person name="Arun A."/>
            <person name="Aury J.M."/>
            <person name="Barbosa-Neto J.F."/>
            <person name="Bothwell J.H."/>
            <person name="Bouget F.Y."/>
            <person name="Brillet L."/>
            <person name="Cabello-Hurtado F."/>
            <person name="Capella-Gutierrez S."/>
            <person name="Charrier B."/>
            <person name="Cladiere L."/>
            <person name="Cock J.M."/>
            <person name="Coelho S.M."/>
            <person name="Colleoni C."/>
            <person name="Czjzek M."/>
            <person name="Da Silva C."/>
            <person name="Delage L."/>
            <person name="Denoeud F."/>
            <person name="Deschamps P."/>
            <person name="Dittami S.M."/>
            <person name="Gabaldon T."/>
            <person name="Gachon C.M."/>
            <person name="Groisillier A."/>
            <person name="Herve C."/>
            <person name="Jabbari K."/>
            <person name="Katinka M."/>
            <person name="Kloareg B."/>
            <person name="Kowalczyk N."/>
            <person name="Labadie K."/>
            <person name="Leblanc C."/>
            <person name="Lopez P.J."/>
            <person name="McLachlan D.H."/>
            <person name="Meslet-Cladiere L."/>
            <person name="Moustafa A."/>
            <person name="Nehr Z."/>
            <person name="Nyvall Collen P."/>
            <person name="Panaud O."/>
            <person name="Partensky F."/>
            <person name="Poulain J."/>
            <person name="Rensing S.A."/>
            <person name="Rousvoal S."/>
            <person name="Samson G."/>
            <person name="Symeonidi A."/>
            <person name="Weissenbach J."/>
            <person name="Zambounis A."/>
            <person name="Wincker P."/>
            <person name="Boyen C."/>
        </authorList>
    </citation>
    <scope>NUCLEOTIDE SEQUENCE [LARGE SCALE GENOMIC DNA]</scope>
    <source>
        <strain evidence="2">cv. Stackhouse</strain>
    </source>
</reference>
<name>R7QE38_CHOCR</name>
<sequence>MKKYFPTKKHLVFPSYNERRLLRHFRRSSLPGLVRVKRATFASEDDGEH</sequence>
<keyword evidence="2" id="KW-1185">Reference proteome</keyword>
<organism evidence="1 2">
    <name type="scientific">Chondrus crispus</name>
    <name type="common">Carrageen Irish moss</name>
    <name type="synonym">Polymorpha crispa</name>
    <dbReference type="NCBI Taxonomy" id="2769"/>
    <lineage>
        <taxon>Eukaryota</taxon>
        <taxon>Rhodophyta</taxon>
        <taxon>Florideophyceae</taxon>
        <taxon>Rhodymeniophycidae</taxon>
        <taxon>Gigartinales</taxon>
        <taxon>Gigartinaceae</taxon>
        <taxon>Chondrus</taxon>
    </lineage>
</organism>
<evidence type="ECO:0000313" key="2">
    <source>
        <dbReference type="Proteomes" id="UP000012073"/>
    </source>
</evidence>
<accession>R7QE38</accession>
<protein>
    <submittedName>
        <fullName evidence="1">Uncharacterized protein</fullName>
    </submittedName>
</protein>
<dbReference type="KEGG" id="ccp:CHC_T00004677001"/>
<dbReference type="Gramene" id="CDF36349">
    <property type="protein sequence ID" value="CDF36349"/>
    <property type="gene ID" value="CHC_T00004677001"/>
</dbReference>
<dbReference type="EMBL" id="HG001774">
    <property type="protein sequence ID" value="CDF36349.1"/>
    <property type="molecule type" value="Genomic_DNA"/>
</dbReference>
<dbReference type="RefSeq" id="XP_005716168.1">
    <property type="nucleotide sequence ID" value="XM_005716111.1"/>
</dbReference>
<dbReference type="GeneID" id="17323885"/>
<gene>
    <name evidence="1" type="ORF">CHC_T00004677001</name>
</gene>